<dbReference type="RefSeq" id="XP_007402408.1">
    <property type="nucleotide sequence ID" value="XM_007402346.1"/>
</dbReference>
<dbReference type="AlphaFoldDB" id="K5VN60"/>
<proteinExistence type="predicted"/>
<evidence type="ECO:0000313" key="3">
    <source>
        <dbReference type="EMBL" id="EKM48987.1"/>
    </source>
</evidence>
<dbReference type="GeneID" id="18919246"/>
<organism evidence="2 5">
    <name type="scientific">Phanerochaete carnosa (strain HHB-10118-sp)</name>
    <name type="common">White-rot fungus</name>
    <name type="synonym">Peniophora carnosa</name>
    <dbReference type="NCBI Taxonomy" id="650164"/>
    <lineage>
        <taxon>Eukaryota</taxon>
        <taxon>Fungi</taxon>
        <taxon>Dikarya</taxon>
        <taxon>Basidiomycota</taxon>
        <taxon>Agaricomycotina</taxon>
        <taxon>Agaricomycetes</taxon>
        <taxon>Polyporales</taxon>
        <taxon>Phanerochaetaceae</taxon>
        <taxon>Phanerochaete</taxon>
    </lineage>
</organism>
<dbReference type="EMBL" id="JH930581">
    <property type="protein sequence ID" value="EKM49039.1"/>
    <property type="molecule type" value="Genomic_DNA"/>
</dbReference>
<dbReference type="RefSeq" id="XP_007403415.1">
    <property type="nucleotide sequence ID" value="XM_007403353.1"/>
</dbReference>
<evidence type="ECO:0000313" key="5">
    <source>
        <dbReference type="Proteomes" id="UP000008370"/>
    </source>
</evidence>
<dbReference type="Proteomes" id="UP000008370">
    <property type="component" value="Unassembled WGS sequence"/>
</dbReference>
<dbReference type="RefSeq" id="XP_007402460.1">
    <property type="nucleotide sequence ID" value="XM_007402398.1"/>
</dbReference>
<dbReference type="KEGG" id="pco:PHACADRAFT_265888"/>
<gene>
    <name evidence="4" type="ORF">PHACADRAFT_265888</name>
    <name evidence="3" type="ORF">PHACADRAFT_265924</name>
    <name evidence="2" type="ORF">PHACADRAFT_266582</name>
</gene>
<dbReference type="HOGENOM" id="CLU_3014916_0_0_1"/>
<name>K5VN60_PHACS</name>
<evidence type="ECO:0000256" key="1">
    <source>
        <dbReference type="SAM" id="MobiDB-lite"/>
    </source>
</evidence>
<feature type="region of interest" description="Disordered" evidence="1">
    <location>
        <begin position="1"/>
        <end position="56"/>
    </location>
</feature>
<dbReference type="KEGG" id="pco:PHACADRAFT_266582"/>
<evidence type="ECO:0000313" key="4">
    <source>
        <dbReference type="EMBL" id="EKM49039.1"/>
    </source>
</evidence>
<keyword evidence="5" id="KW-1185">Reference proteome</keyword>
<sequence>MEETHPCKGDKGRKQVAGHVRVTPGTTAPEACGHGCADEPKGGQDDEVVPLGDEPV</sequence>
<dbReference type="EMBL" id="JH931524">
    <property type="protein sequence ID" value="EKM48034.1"/>
    <property type="molecule type" value="Genomic_DNA"/>
</dbReference>
<dbReference type="KEGG" id="pco:PHACADRAFT_265924"/>
<evidence type="ECO:0000313" key="2">
    <source>
        <dbReference type="EMBL" id="EKM48034.1"/>
    </source>
</evidence>
<dbReference type="GeneID" id="18919458"/>
<dbReference type="EMBL" id="JH930607">
    <property type="protein sequence ID" value="EKM48987.1"/>
    <property type="molecule type" value="Genomic_DNA"/>
</dbReference>
<protein>
    <submittedName>
        <fullName evidence="2">Uncharacterized protein</fullName>
    </submittedName>
</protein>
<accession>K5VN60</accession>
<dbReference type="GeneID" id="18919234"/>
<feature type="compositionally biased region" description="Basic and acidic residues" evidence="1">
    <location>
        <begin position="1"/>
        <end position="13"/>
    </location>
</feature>
<dbReference type="InParanoid" id="K5VN60"/>
<reference evidence="2 5" key="1">
    <citation type="journal article" date="2012" name="BMC Genomics">
        <title>Comparative genomics of the white-rot fungi, Phanerochaete carnosa and P. chrysosporium, to elucidate the genetic basis of the distinct wood types they colonize.</title>
        <authorList>
            <person name="Suzuki H."/>
            <person name="MacDonald J."/>
            <person name="Syed K."/>
            <person name="Salamov A."/>
            <person name="Hori C."/>
            <person name="Aerts A."/>
            <person name="Henrissat B."/>
            <person name="Wiebenga A."/>
            <person name="vanKuyk P.A."/>
            <person name="Barry K."/>
            <person name="Lindquist E."/>
            <person name="LaButti K."/>
            <person name="Lapidus A."/>
            <person name="Lucas S."/>
            <person name="Coutinho P."/>
            <person name="Gong Y."/>
            <person name="Samejima M."/>
            <person name="Mahadevan R."/>
            <person name="Abou-Zaid M."/>
            <person name="de Vries R.P."/>
            <person name="Igarashi K."/>
            <person name="Yadav J.S."/>
            <person name="Grigoriev I.V."/>
            <person name="Master E.R."/>
        </authorList>
    </citation>
    <scope>NUCLEOTIDE SEQUENCE [LARGE SCALE GENOMIC DNA]</scope>
    <source>
        <strain evidence="2 5">HHB-10118-sp</strain>
    </source>
</reference>